<dbReference type="Proteomes" id="UP000799753">
    <property type="component" value="Unassembled WGS sequence"/>
</dbReference>
<keyword evidence="1" id="KW-0175">Coiled coil</keyword>
<reference evidence="3" key="1">
    <citation type="journal article" date="2020" name="Stud. Mycol.">
        <title>101 Dothideomycetes genomes: a test case for predicting lifestyles and emergence of pathogens.</title>
        <authorList>
            <person name="Haridas S."/>
            <person name="Albert R."/>
            <person name="Binder M."/>
            <person name="Bloem J."/>
            <person name="Labutti K."/>
            <person name="Salamov A."/>
            <person name="Andreopoulos B."/>
            <person name="Baker S."/>
            <person name="Barry K."/>
            <person name="Bills G."/>
            <person name="Bluhm B."/>
            <person name="Cannon C."/>
            <person name="Castanera R."/>
            <person name="Culley D."/>
            <person name="Daum C."/>
            <person name="Ezra D."/>
            <person name="Gonzalez J."/>
            <person name="Henrissat B."/>
            <person name="Kuo A."/>
            <person name="Liang C."/>
            <person name="Lipzen A."/>
            <person name="Lutzoni F."/>
            <person name="Magnuson J."/>
            <person name="Mondo S."/>
            <person name="Nolan M."/>
            <person name="Ohm R."/>
            <person name="Pangilinan J."/>
            <person name="Park H.-J."/>
            <person name="Ramirez L."/>
            <person name="Alfaro M."/>
            <person name="Sun H."/>
            <person name="Tritt A."/>
            <person name="Yoshinaga Y."/>
            <person name="Zwiers L.-H."/>
            <person name="Turgeon B."/>
            <person name="Goodwin S."/>
            <person name="Spatafora J."/>
            <person name="Crous P."/>
            <person name="Grigoriev I."/>
        </authorList>
    </citation>
    <scope>NUCLEOTIDE SEQUENCE</scope>
    <source>
        <strain evidence="3">CBS 473.64</strain>
    </source>
</reference>
<feature type="coiled-coil region" evidence="1">
    <location>
        <begin position="256"/>
        <end position="283"/>
    </location>
</feature>
<gene>
    <name evidence="3" type="ORF">P280DRAFT_458234</name>
</gene>
<dbReference type="EMBL" id="MU006793">
    <property type="protein sequence ID" value="KAF2637631.1"/>
    <property type="molecule type" value="Genomic_DNA"/>
</dbReference>
<organism evidence="3 4">
    <name type="scientific">Massarina eburnea CBS 473.64</name>
    <dbReference type="NCBI Taxonomy" id="1395130"/>
    <lineage>
        <taxon>Eukaryota</taxon>
        <taxon>Fungi</taxon>
        <taxon>Dikarya</taxon>
        <taxon>Ascomycota</taxon>
        <taxon>Pezizomycotina</taxon>
        <taxon>Dothideomycetes</taxon>
        <taxon>Pleosporomycetidae</taxon>
        <taxon>Pleosporales</taxon>
        <taxon>Massarineae</taxon>
        <taxon>Massarinaceae</taxon>
        <taxon>Massarina</taxon>
    </lineage>
</organism>
<evidence type="ECO:0000256" key="2">
    <source>
        <dbReference type="SAM" id="MobiDB-lite"/>
    </source>
</evidence>
<evidence type="ECO:0000256" key="1">
    <source>
        <dbReference type="SAM" id="Coils"/>
    </source>
</evidence>
<name>A0A6A6RSL2_9PLEO</name>
<evidence type="ECO:0000313" key="4">
    <source>
        <dbReference type="Proteomes" id="UP000799753"/>
    </source>
</evidence>
<accession>A0A6A6RSL2</accession>
<evidence type="ECO:0008006" key="5">
    <source>
        <dbReference type="Google" id="ProtNLM"/>
    </source>
</evidence>
<keyword evidence="4" id="KW-1185">Reference proteome</keyword>
<evidence type="ECO:0000313" key="3">
    <source>
        <dbReference type="EMBL" id="KAF2637631.1"/>
    </source>
</evidence>
<dbReference type="OrthoDB" id="5314201at2759"/>
<proteinExistence type="predicted"/>
<feature type="coiled-coil region" evidence="1">
    <location>
        <begin position="476"/>
        <end position="503"/>
    </location>
</feature>
<protein>
    <recommendedName>
        <fullName evidence="5">HAUS augmin-like complex subunit 3 N-terminal domain-containing protein</fullName>
    </recommendedName>
</protein>
<feature type="region of interest" description="Disordered" evidence="2">
    <location>
        <begin position="431"/>
        <end position="450"/>
    </location>
</feature>
<sequence length="521" mass="58976">MAEEQAAHHLLNVLEERGLDSNLDLDHVLAAFEDENTKRGAAEWVNEYLGEETLLTREELELYHMLRRKGILHQYEAEEEPIRPILDHELATAIDSLQSSTAAIEAQCKVLEAQKAALMQLKALDKPNLDVEHLKNERRRKETQEKARLDIAFNDIATIVTEQLTDAQRDIDVEKSTLKRYLTERLASDDQILSRLPGIVSQVAVEPEVSDDEKSIEQWCKAIISYRAAEVKARVDTVYLDSLTNHSPEDLPTGSEDELREQKAALQAELEDLYSEIASVVEMVVEHEMRKPMMDMKERKEREGTRARAAWLNYVLTTLEYMGKRLHTVTEYTDGVDQFQQAVVHVGDAAAERIPDAHAEAVTPMRSRALSTPKSSLFTPAFTLKPPKSMDLPAALQDALRHANMSDSHDSIETLTAALSRAQFERSTRLREHYDSSSASTHGTLAARTSRADGDLRTILRKLYSHTAFQQVQLTDAKIEEEVRRMGRELDMANDELLTAETNELSMDDARVRAFVSKYGK</sequence>
<dbReference type="AlphaFoldDB" id="A0A6A6RSL2"/>